<evidence type="ECO:0000259" key="8">
    <source>
        <dbReference type="PROSITE" id="PS50113"/>
    </source>
</evidence>
<dbReference type="SUPFAM" id="SSF55874">
    <property type="entry name" value="ATPase domain of HSP90 chaperone/DNA topoisomerase II/histidine kinase"/>
    <property type="match status" value="1"/>
</dbReference>
<feature type="domain" description="Response regulatory" evidence="7">
    <location>
        <begin position="366"/>
        <end position="482"/>
    </location>
</feature>
<dbReference type="Pfam" id="PF00512">
    <property type="entry name" value="HisKA"/>
    <property type="match status" value="1"/>
</dbReference>
<dbReference type="InterPro" id="IPR001789">
    <property type="entry name" value="Sig_transdc_resp-reg_receiver"/>
</dbReference>
<dbReference type="PROSITE" id="PS50109">
    <property type="entry name" value="HIS_KIN"/>
    <property type="match status" value="1"/>
</dbReference>
<dbReference type="PRINTS" id="PR00344">
    <property type="entry name" value="BCTRLSENSOR"/>
</dbReference>
<reference evidence="9" key="1">
    <citation type="submission" date="2022-06" db="EMBL/GenBank/DDBJ databases">
        <title>Detection of beta-lactamases in bacteria of animal origin.</title>
        <authorList>
            <person name="Mlynarcik P."/>
            <person name="Zdarska V."/>
            <person name="Chudobova H."/>
            <person name="Prochazkova P."/>
            <person name="Hricova K."/>
            <person name="Mezerova K."/>
            <person name="Bardon J."/>
            <person name="Dolejska M."/>
            <person name="Sukkar I."/>
            <person name="Kolar M."/>
        </authorList>
    </citation>
    <scope>NUCLEOTIDE SEQUENCE</scope>
    <source>
        <strain evidence="9">S 300-3</strain>
    </source>
</reference>
<feature type="domain" description="PAC" evidence="8">
    <location>
        <begin position="23"/>
        <end position="75"/>
    </location>
</feature>
<dbReference type="SUPFAM" id="SSF47384">
    <property type="entry name" value="Homodimeric domain of signal transducing histidine kinase"/>
    <property type="match status" value="1"/>
</dbReference>
<evidence type="ECO:0000256" key="2">
    <source>
        <dbReference type="ARBA" id="ARBA00012438"/>
    </source>
</evidence>
<dbReference type="InterPro" id="IPR000700">
    <property type="entry name" value="PAS-assoc_C"/>
</dbReference>
<protein>
    <recommendedName>
        <fullName evidence="2">histidine kinase</fullName>
        <ecNumber evidence="2">2.7.13.3</ecNumber>
    </recommendedName>
</protein>
<dbReference type="PROSITE" id="PS50110">
    <property type="entry name" value="RESPONSE_REGULATORY"/>
    <property type="match status" value="1"/>
</dbReference>
<dbReference type="PROSITE" id="PS50113">
    <property type="entry name" value="PAC"/>
    <property type="match status" value="1"/>
</dbReference>
<dbReference type="InterPro" id="IPR001610">
    <property type="entry name" value="PAC"/>
</dbReference>
<dbReference type="InterPro" id="IPR013655">
    <property type="entry name" value="PAS_fold_3"/>
</dbReference>
<dbReference type="Gene3D" id="1.10.287.130">
    <property type="match status" value="1"/>
</dbReference>
<keyword evidence="3 4" id="KW-0597">Phosphoprotein</keyword>
<evidence type="ECO:0000313" key="10">
    <source>
        <dbReference type="Proteomes" id="UP001165292"/>
    </source>
</evidence>
<dbReference type="InterPro" id="IPR035965">
    <property type="entry name" value="PAS-like_dom_sf"/>
</dbReference>
<proteinExistence type="predicted"/>
<keyword evidence="9" id="KW-0067">ATP-binding</keyword>
<dbReference type="PANTHER" id="PTHR43065">
    <property type="entry name" value="SENSOR HISTIDINE KINASE"/>
    <property type="match status" value="1"/>
</dbReference>
<comment type="catalytic activity">
    <reaction evidence="1">
        <text>ATP + protein L-histidine = ADP + protein N-phospho-L-histidine.</text>
        <dbReference type="EC" id="2.7.13.3"/>
    </reaction>
</comment>
<evidence type="ECO:0000259" key="6">
    <source>
        <dbReference type="PROSITE" id="PS50109"/>
    </source>
</evidence>
<dbReference type="CDD" id="cd00130">
    <property type="entry name" value="PAS"/>
    <property type="match status" value="1"/>
</dbReference>
<name>A0AA41WDI6_9GAMM</name>
<evidence type="ECO:0000256" key="3">
    <source>
        <dbReference type="ARBA" id="ARBA00022553"/>
    </source>
</evidence>
<dbReference type="SMART" id="SM00387">
    <property type="entry name" value="HATPase_c"/>
    <property type="match status" value="1"/>
</dbReference>
<dbReference type="AlphaFoldDB" id="A0AA41WDI6"/>
<dbReference type="GO" id="GO:0000155">
    <property type="term" value="F:phosphorelay sensor kinase activity"/>
    <property type="evidence" value="ECO:0007669"/>
    <property type="project" value="InterPro"/>
</dbReference>
<evidence type="ECO:0000313" key="9">
    <source>
        <dbReference type="EMBL" id="MCO7543322.1"/>
    </source>
</evidence>
<dbReference type="Gene3D" id="3.30.450.20">
    <property type="entry name" value="PAS domain"/>
    <property type="match status" value="1"/>
</dbReference>
<dbReference type="Proteomes" id="UP001165292">
    <property type="component" value="Unassembled WGS sequence"/>
</dbReference>
<dbReference type="InterPro" id="IPR003594">
    <property type="entry name" value="HATPase_dom"/>
</dbReference>
<dbReference type="Pfam" id="PF02518">
    <property type="entry name" value="HATPase_c"/>
    <property type="match status" value="1"/>
</dbReference>
<dbReference type="Pfam" id="PF00072">
    <property type="entry name" value="Response_reg"/>
    <property type="match status" value="1"/>
</dbReference>
<gene>
    <name evidence="9" type="ORF">NJF43_00960</name>
</gene>
<dbReference type="Gene3D" id="3.40.50.2300">
    <property type="match status" value="1"/>
</dbReference>
<sequence length="486" mass="54121">MHPDDFIQMDAAWAKAIATQEPYDVQARFRTNAGQYIWFRSRAFPSFDERGRCEQWYGTLEDISERVRIEESLRQWNEALEQRVEERTRQYRQSQDEREAAEAKLRQSQKMEAVGQLTGGIAHDFNNMLASIAASLELMQRRLDTGKLEKLSHYNALAMTSVRRAAALTHRLLAFSRQQPLEPKYVQPSQIIAGLEELIRRTVGPDIVVTTSLSANDTIRCDPHQLENALLNLAINARDAMPKGGHLNIKTRHRDIEGDFAAARDLPAGQYIGISVTDTGTGMTPEVLARAFDPFFTTKKTGQGTGLGLSMIYGFAQQSGGQVRIHSKPGIGTTVTMFFPWQEAGEVEAVPPPEPASLPAASHDETILFVDDETTVRQVASEVLRELGYRVVEAVDSKSAFRQVEKSGKIDLLIVDIGLPGAMNGVSLADTIRLDHPRLKALFITGFASNPLLEKATERRSNRVLPKPFTLEQLSVLVRVLLDSQA</sequence>
<comment type="caution">
    <text evidence="9">The sequence shown here is derived from an EMBL/GenBank/DDBJ whole genome shotgun (WGS) entry which is preliminary data.</text>
</comment>
<evidence type="ECO:0000256" key="4">
    <source>
        <dbReference type="PROSITE-ProRule" id="PRU00169"/>
    </source>
</evidence>
<dbReference type="InterPro" id="IPR036097">
    <property type="entry name" value="HisK_dim/P_sf"/>
</dbReference>
<dbReference type="InterPro" id="IPR011006">
    <property type="entry name" value="CheY-like_superfamily"/>
</dbReference>
<dbReference type="EMBL" id="JAMYBS010000001">
    <property type="protein sequence ID" value="MCO7543322.1"/>
    <property type="molecule type" value="Genomic_DNA"/>
</dbReference>
<dbReference type="InterPro" id="IPR036890">
    <property type="entry name" value="HATPase_C_sf"/>
</dbReference>
<feature type="domain" description="Histidine kinase" evidence="6">
    <location>
        <begin position="120"/>
        <end position="343"/>
    </location>
</feature>
<keyword evidence="9" id="KW-0547">Nucleotide-binding</keyword>
<dbReference type="EC" id="2.7.13.3" evidence="2"/>
<dbReference type="InterPro" id="IPR000014">
    <property type="entry name" value="PAS"/>
</dbReference>
<dbReference type="Pfam" id="PF08447">
    <property type="entry name" value="PAS_3"/>
    <property type="match status" value="1"/>
</dbReference>
<accession>A0AA41WDI6</accession>
<dbReference type="CDD" id="cd00082">
    <property type="entry name" value="HisKA"/>
    <property type="match status" value="1"/>
</dbReference>
<dbReference type="InterPro" id="IPR004358">
    <property type="entry name" value="Sig_transdc_His_kin-like_C"/>
</dbReference>
<dbReference type="SUPFAM" id="SSF52172">
    <property type="entry name" value="CheY-like"/>
    <property type="match status" value="1"/>
</dbReference>
<dbReference type="SMART" id="SM00388">
    <property type="entry name" value="HisKA"/>
    <property type="match status" value="1"/>
</dbReference>
<evidence type="ECO:0000259" key="7">
    <source>
        <dbReference type="PROSITE" id="PS50110"/>
    </source>
</evidence>
<dbReference type="SUPFAM" id="SSF55785">
    <property type="entry name" value="PYP-like sensor domain (PAS domain)"/>
    <property type="match status" value="1"/>
</dbReference>
<feature type="coiled-coil region" evidence="5">
    <location>
        <begin position="77"/>
        <end position="111"/>
    </location>
</feature>
<dbReference type="Gene3D" id="3.30.565.10">
    <property type="entry name" value="Histidine kinase-like ATPase, C-terminal domain"/>
    <property type="match status" value="1"/>
</dbReference>
<dbReference type="SMART" id="SM00086">
    <property type="entry name" value="PAC"/>
    <property type="match status" value="1"/>
</dbReference>
<keyword evidence="5" id="KW-0175">Coiled coil</keyword>
<evidence type="ECO:0000256" key="1">
    <source>
        <dbReference type="ARBA" id="ARBA00000085"/>
    </source>
</evidence>
<dbReference type="InterPro" id="IPR003661">
    <property type="entry name" value="HisK_dim/P_dom"/>
</dbReference>
<feature type="modified residue" description="4-aspartylphosphate" evidence="4">
    <location>
        <position position="416"/>
    </location>
</feature>
<dbReference type="InterPro" id="IPR005467">
    <property type="entry name" value="His_kinase_dom"/>
</dbReference>
<evidence type="ECO:0000256" key="5">
    <source>
        <dbReference type="SAM" id="Coils"/>
    </source>
</evidence>
<dbReference type="PANTHER" id="PTHR43065:SF42">
    <property type="entry name" value="TWO-COMPONENT SENSOR PPRA"/>
    <property type="match status" value="1"/>
</dbReference>
<organism evidence="9 10">
    <name type="scientific">Stutzerimonas nitrititolerans</name>
    <dbReference type="NCBI Taxonomy" id="2482751"/>
    <lineage>
        <taxon>Bacteria</taxon>
        <taxon>Pseudomonadati</taxon>
        <taxon>Pseudomonadota</taxon>
        <taxon>Gammaproteobacteria</taxon>
        <taxon>Pseudomonadales</taxon>
        <taxon>Pseudomonadaceae</taxon>
        <taxon>Stutzerimonas</taxon>
    </lineage>
</organism>
<dbReference type="GO" id="GO:0005524">
    <property type="term" value="F:ATP binding"/>
    <property type="evidence" value="ECO:0007669"/>
    <property type="project" value="UniProtKB-KW"/>
</dbReference>
<dbReference type="SMART" id="SM00448">
    <property type="entry name" value="REC"/>
    <property type="match status" value="1"/>
</dbReference>